<name>A0ACC1JDZ8_9FUNG</name>
<accession>A0ACC1JDZ8</accession>
<gene>
    <name evidence="1" type="ORF">FBU59_001448</name>
</gene>
<dbReference type="EMBL" id="JANBPW010000641">
    <property type="protein sequence ID" value="KAJ1948745.1"/>
    <property type="molecule type" value="Genomic_DNA"/>
</dbReference>
<evidence type="ECO:0000313" key="2">
    <source>
        <dbReference type="Proteomes" id="UP001150603"/>
    </source>
</evidence>
<protein>
    <submittedName>
        <fullName evidence="1">Uncharacterized protein</fullName>
    </submittedName>
</protein>
<sequence length="415" mass="44680">MQESIAQLHVDTTNLSGASNDGDMAGSPFLRKAIPNPFKSADSTIRSASRSGFDSPVRSAGPSRPVSNKQTDASPKQPSSSKAPSSTGMADGTKRSLRSLEEAFKGMVIDSQPDALPTTGFYSPPTVAMLPGGHIRDAAPGLDSEREQPLPLPMSIPRTNSGTARTPQPLQRVLRTRPDDIFDTPPPPLFSGARGKSQPTSNMPIYSPATAPRAVTPQPPAQTFTTQPGSTHHPVPMLAPRRTSHVQIAHRSLSQSPDSHHSDYTASTRRLEALLGMGESSPRSTPNTPSPGDSTSYRIFKDLPQPVDLRDARSGGESRRRKQQTATTLRRQDSLKSNFPPFSFIMPRNKIDNPAGEQMAYSAGTRAHAVGTSSPPSRSDMALSNESLSPLADKNECDNDDDDEEMMFQMEASIE</sequence>
<proteinExistence type="predicted"/>
<dbReference type="Proteomes" id="UP001150603">
    <property type="component" value="Unassembled WGS sequence"/>
</dbReference>
<organism evidence="1 2">
    <name type="scientific">Linderina macrospora</name>
    <dbReference type="NCBI Taxonomy" id="4868"/>
    <lineage>
        <taxon>Eukaryota</taxon>
        <taxon>Fungi</taxon>
        <taxon>Fungi incertae sedis</taxon>
        <taxon>Zoopagomycota</taxon>
        <taxon>Kickxellomycotina</taxon>
        <taxon>Kickxellomycetes</taxon>
        <taxon>Kickxellales</taxon>
        <taxon>Kickxellaceae</taxon>
        <taxon>Linderina</taxon>
    </lineage>
</organism>
<evidence type="ECO:0000313" key="1">
    <source>
        <dbReference type="EMBL" id="KAJ1948745.1"/>
    </source>
</evidence>
<reference evidence="1" key="1">
    <citation type="submission" date="2022-07" db="EMBL/GenBank/DDBJ databases">
        <title>Phylogenomic reconstructions and comparative analyses of Kickxellomycotina fungi.</title>
        <authorList>
            <person name="Reynolds N.K."/>
            <person name="Stajich J.E."/>
            <person name="Barry K."/>
            <person name="Grigoriev I.V."/>
            <person name="Crous P."/>
            <person name="Smith M.E."/>
        </authorList>
    </citation>
    <scope>NUCLEOTIDE SEQUENCE</scope>
    <source>
        <strain evidence="1">NRRL 5244</strain>
    </source>
</reference>
<comment type="caution">
    <text evidence="1">The sequence shown here is derived from an EMBL/GenBank/DDBJ whole genome shotgun (WGS) entry which is preliminary data.</text>
</comment>
<keyword evidence="2" id="KW-1185">Reference proteome</keyword>